<dbReference type="RefSeq" id="WP_228429908.1">
    <property type="nucleotide sequence ID" value="NZ_FPKW01000001.1"/>
</dbReference>
<evidence type="ECO:0000256" key="1">
    <source>
        <dbReference type="ARBA" id="ARBA00022729"/>
    </source>
</evidence>
<evidence type="ECO:0000259" key="2">
    <source>
        <dbReference type="Pfam" id="PF18962"/>
    </source>
</evidence>
<reference evidence="4" key="1">
    <citation type="submission" date="2016-10" db="EMBL/GenBank/DDBJ databases">
        <authorList>
            <person name="Varghese N."/>
            <person name="Submissions S."/>
        </authorList>
    </citation>
    <scope>NUCLEOTIDE SEQUENCE [LARGE SCALE GENOMIC DNA]</scope>
    <source>
        <strain evidence="4">SUR2</strain>
    </source>
</reference>
<evidence type="ECO:0000313" key="4">
    <source>
        <dbReference type="Proteomes" id="UP000182034"/>
    </source>
</evidence>
<dbReference type="InterPro" id="IPR026444">
    <property type="entry name" value="Secre_tail"/>
</dbReference>
<protein>
    <submittedName>
        <fullName evidence="3">Por secretion system C-terminal sorting domain-containing protein</fullName>
    </submittedName>
</protein>
<dbReference type="Pfam" id="PF18962">
    <property type="entry name" value="Por_Secre_tail"/>
    <property type="match status" value="1"/>
</dbReference>
<organism evidence="3 4">
    <name type="scientific">Chryseobacterium limigenitum</name>
    <dbReference type="NCBI Taxonomy" id="1612149"/>
    <lineage>
        <taxon>Bacteria</taxon>
        <taxon>Pseudomonadati</taxon>
        <taxon>Bacteroidota</taxon>
        <taxon>Flavobacteriia</taxon>
        <taxon>Flavobacteriales</taxon>
        <taxon>Weeksellaceae</taxon>
        <taxon>Chryseobacterium group</taxon>
        <taxon>Chryseobacterium</taxon>
    </lineage>
</organism>
<dbReference type="AlphaFoldDB" id="A0A1K2IDY9"/>
<feature type="domain" description="Secretion system C-terminal sorting" evidence="2">
    <location>
        <begin position="2"/>
        <end position="62"/>
    </location>
</feature>
<sequence length="64" mass="7089">MITISSKEGLKSYKMYDEAGRLVSSASSLKGNKTEISLSTMQTGNYIVSIETEKQTITKKLIKQ</sequence>
<dbReference type="EMBL" id="FPKW01000001">
    <property type="protein sequence ID" value="SFZ89915.1"/>
    <property type="molecule type" value="Genomic_DNA"/>
</dbReference>
<name>A0A1K2IDY9_9FLAO</name>
<evidence type="ECO:0000313" key="3">
    <source>
        <dbReference type="EMBL" id="SFZ89915.1"/>
    </source>
</evidence>
<dbReference type="NCBIfam" id="TIGR04183">
    <property type="entry name" value="Por_Secre_tail"/>
    <property type="match status" value="1"/>
</dbReference>
<gene>
    <name evidence="3" type="ORF">SAMN05216324_101126</name>
</gene>
<dbReference type="Proteomes" id="UP000182034">
    <property type="component" value="Unassembled WGS sequence"/>
</dbReference>
<proteinExistence type="predicted"/>
<keyword evidence="4" id="KW-1185">Reference proteome</keyword>
<keyword evidence="1" id="KW-0732">Signal</keyword>
<dbReference type="STRING" id="1612149.SAMN05216324_101126"/>
<accession>A0A1K2IDY9</accession>